<name>A0A1Q5TGN8_9GAMM</name>
<proteinExistence type="predicted"/>
<protein>
    <submittedName>
        <fullName evidence="1">Minor tail family protein</fullName>
    </submittedName>
</protein>
<dbReference type="AlphaFoldDB" id="A0A1Q5TGN8"/>
<comment type="caution">
    <text evidence="1">The sequence shown here is derived from an EMBL/GenBank/DDBJ whole genome shotgun (WGS) entry which is preliminary data.</text>
</comment>
<dbReference type="InterPro" id="IPR010265">
    <property type="entry name" value="Phage_lambda_TipM"/>
</dbReference>
<organism evidence="1 2">
    <name type="scientific">Xenorhabdus eapokensis</name>
    <dbReference type="NCBI Taxonomy" id="1873482"/>
    <lineage>
        <taxon>Bacteria</taxon>
        <taxon>Pseudomonadati</taxon>
        <taxon>Pseudomonadota</taxon>
        <taxon>Gammaproteobacteria</taxon>
        <taxon>Enterobacterales</taxon>
        <taxon>Morganellaceae</taxon>
        <taxon>Xenorhabdus</taxon>
    </lineage>
</organism>
<dbReference type="Pfam" id="PF05939">
    <property type="entry name" value="Phage_min_tail"/>
    <property type="match status" value="1"/>
</dbReference>
<gene>
    <name evidence="1" type="ORF">Xedl_03703</name>
</gene>
<reference evidence="1 2" key="1">
    <citation type="submission" date="2016-09" db="EMBL/GenBank/DDBJ databases">
        <title>Xenorhabdus thuongxuanensis sp. nov. and Xenorhabdus eapokensis sp. nov., isolated from Steinernema species.</title>
        <authorList>
            <person name="Kaempfer P."/>
            <person name="Tobias N.J."/>
            <person name="Phan Ke L."/>
            <person name="Bode H.B."/>
            <person name="Glaeser S.P."/>
        </authorList>
    </citation>
    <scope>NUCLEOTIDE SEQUENCE [LARGE SCALE GENOMIC DNA]</scope>
    <source>
        <strain evidence="1 2">DL20</strain>
    </source>
</reference>
<evidence type="ECO:0000313" key="1">
    <source>
        <dbReference type="EMBL" id="OKO99384.1"/>
    </source>
</evidence>
<dbReference type="OrthoDB" id="8607203at2"/>
<accession>A0A1Q5TGN8</accession>
<dbReference type="EMBL" id="MKGQ01000058">
    <property type="protein sequence ID" value="OKO99384.1"/>
    <property type="molecule type" value="Genomic_DNA"/>
</dbReference>
<dbReference type="STRING" id="1873482.Xedl_03703"/>
<sequence length="110" mass="12477">MEIFHWSPRTSASSTVNFAIRKAQFGDGYTQVSGDGIHPRSQKWTVDFIGKESYVRAILEFLDRHQGHQSFIWTPPLSDKGLYRCEGYKTSALGGNKYSLSAEFIQAHHP</sequence>
<dbReference type="RefSeq" id="WP_074025208.1">
    <property type="nucleotide sequence ID" value="NZ_CAWNAG010000167.1"/>
</dbReference>
<dbReference type="Proteomes" id="UP000186268">
    <property type="component" value="Unassembled WGS sequence"/>
</dbReference>
<keyword evidence="2" id="KW-1185">Reference proteome</keyword>
<evidence type="ECO:0000313" key="2">
    <source>
        <dbReference type="Proteomes" id="UP000186268"/>
    </source>
</evidence>